<reference evidence="1 2" key="1">
    <citation type="journal article" date="2021" name="Elife">
        <title>Chloroplast acquisition without the gene transfer in kleptoplastic sea slugs, Plakobranchus ocellatus.</title>
        <authorList>
            <person name="Maeda T."/>
            <person name="Takahashi S."/>
            <person name="Yoshida T."/>
            <person name="Shimamura S."/>
            <person name="Takaki Y."/>
            <person name="Nagai Y."/>
            <person name="Toyoda A."/>
            <person name="Suzuki Y."/>
            <person name="Arimoto A."/>
            <person name="Ishii H."/>
            <person name="Satoh N."/>
            <person name="Nishiyama T."/>
            <person name="Hasebe M."/>
            <person name="Maruyama T."/>
            <person name="Minagawa J."/>
            <person name="Obokata J."/>
            <person name="Shigenobu S."/>
        </authorList>
    </citation>
    <scope>NUCLEOTIDE SEQUENCE [LARGE SCALE GENOMIC DNA]</scope>
</reference>
<sequence>MVSGFQFLREVRAPVAGLETATEGSLKISGRIRYPLCHRRAQSTCRLFDNLRVQLLSLDVFTHQLQITHDHPATAGKRFPLSASISEFYRPSLVCYHRVLQAYLCLLSPNSIGLPLSAITDFYRLIYVCYHRIL</sequence>
<accession>A0AAV4DWC8</accession>
<keyword evidence="2" id="KW-1185">Reference proteome</keyword>
<proteinExistence type="predicted"/>
<gene>
    <name evidence="1" type="ORF">PoB_007465600</name>
</gene>
<dbReference type="EMBL" id="BLXT01008374">
    <property type="protein sequence ID" value="GFO48151.1"/>
    <property type="molecule type" value="Genomic_DNA"/>
</dbReference>
<comment type="caution">
    <text evidence="1">The sequence shown here is derived from an EMBL/GenBank/DDBJ whole genome shotgun (WGS) entry which is preliminary data.</text>
</comment>
<name>A0AAV4DWC8_9GAST</name>
<evidence type="ECO:0000313" key="1">
    <source>
        <dbReference type="EMBL" id="GFO48151.1"/>
    </source>
</evidence>
<protein>
    <submittedName>
        <fullName evidence="1">Uncharacterized protein</fullName>
    </submittedName>
</protein>
<organism evidence="1 2">
    <name type="scientific">Plakobranchus ocellatus</name>
    <dbReference type="NCBI Taxonomy" id="259542"/>
    <lineage>
        <taxon>Eukaryota</taxon>
        <taxon>Metazoa</taxon>
        <taxon>Spiralia</taxon>
        <taxon>Lophotrochozoa</taxon>
        <taxon>Mollusca</taxon>
        <taxon>Gastropoda</taxon>
        <taxon>Heterobranchia</taxon>
        <taxon>Euthyneura</taxon>
        <taxon>Panpulmonata</taxon>
        <taxon>Sacoglossa</taxon>
        <taxon>Placobranchoidea</taxon>
        <taxon>Plakobranchidae</taxon>
        <taxon>Plakobranchus</taxon>
    </lineage>
</organism>
<dbReference type="Proteomes" id="UP000735302">
    <property type="component" value="Unassembled WGS sequence"/>
</dbReference>
<evidence type="ECO:0000313" key="2">
    <source>
        <dbReference type="Proteomes" id="UP000735302"/>
    </source>
</evidence>
<dbReference type="AlphaFoldDB" id="A0AAV4DWC8"/>